<dbReference type="GO" id="GO:0098554">
    <property type="term" value="C:cytoplasmic side of endoplasmic reticulum membrane"/>
    <property type="evidence" value="ECO:0007669"/>
    <property type="project" value="TreeGrafter"/>
</dbReference>
<comment type="subcellular location">
    <subcellularLocation>
        <location evidence="1">Endoplasmic reticulum membrane</location>
        <topology evidence="1">Multi-pass membrane protein</topology>
    </subcellularLocation>
</comment>
<keyword evidence="7 9" id="KW-0472">Membrane</keyword>
<keyword evidence="3 9" id="KW-0812">Transmembrane</keyword>
<dbReference type="GO" id="GO:0033619">
    <property type="term" value="P:membrane protein proteolysis"/>
    <property type="evidence" value="ECO:0007669"/>
    <property type="project" value="TreeGrafter"/>
</dbReference>
<dbReference type="Pfam" id="PF04258">
    <property type="entry name" value="Peptidase_A22B"/>
    <property type="match status" value="1"/>
</dbReference>
<gene>
    <name evidence="10" type="ORF">GTA08_BOTSDO07705</name>
</gene>
<feature type="transmembrane region" description="Helical" evidence="9">
    <location>
        <begin position="283"/>
        <end position="304"/>
    </location>
</feature>
<keyword evidence="4" id="KW-0378">Hydrolase</keyword>
<evidence type="ECO:0000256" key="9">
    <source>
        <dbReference type="SAM" id="Phobius"/>
    </source>
</evidence>
<dbReference type="PANTHER" id="PTHR12174:SF23">
    <property type="entry name" value="MINOR HISTOCOMPATIBILITY ANTIGEN H13"/>
    <property type="match status" value="1"/>
</dbReference>
<accession>A0A8H4N2K0</accession>
<evidence type="ECO:0000256" key="5">
    <source>
        <dbReference type="ARBA" id="ARBA00022824"/>
    </source>
</evidence>
<evidence type="ECO:0000256" key="2">
    <source>
        <dbReference type="ARBA" id="ARBA00006859"/>
    </source>
</evidence>
<feature type="compositionally biased region" description="Polar residues" evidence="8">
    <location>
        <begin position="588"/>
        <end position="597"/>
    </location>
</feature>
<keyword evidence="6 9" id="KW-1133">Transmembrane helix</keyword>
<name>A0A8H4N2K0_9PEZI</name>
<feature type="transmembrane region" description="Helical" evidence="9">
    <location>
        <begin position="90"/>
        <end position="108"/>
    </location>
</feature>
<feature type="transmembrane region" description="Helical" evidence="9">
    <location>
        <begin position="344"/>
        <end position="364"/>
    </location>
</feature>
<evidence type="ECO:0000256" key="4">
    <source>
        <dbReference type="ARBA" id="ARBA00022801"/>
    </source>
</evidence>
<feature type="transmembrane region" description="Helical" evidence="9">
    <location>
        <begin position="120"/>
        <end position="138"/>
    </location>
</feature>
<evidence type="ECO:0000256" key="8">
    <source>
        <dbReference type="SAM" id="MobiDB-lite"/>
    </source>
</evidence>
<evidence type="ECO:0000256" key="1">
    <source>
        <dbReference type="ARBA" id="ARBA00004477"/>
    </source>
</evidence>
<feature type="transmembrane region" description="Helical" evidence="9">
    <location>
        <begin position="457"/>
        <end position="475"/>
    </location>
</feature>
<protein>
    <submittedName>
        <fullName evidence="10">Peptidase A22 presenilin signal peptide</fullName>
    </submittedName>
</protein>
<dbReference type="EMBL" id="WWBZ02000051">
    <property type="protein sequence ID" value="KAF4304783.1"/>
    <property type="molecule type" value="Genomic_DNA"/>
</dbReference>
<evidence type="ECO:0000256" key="7">
    <source>
        <dbReference type="ARBA" id="ARBA00023136"/>
    </source>
</evidence>
<organism evidence="10 11">
    <name type="scientific">Botryosphaeria dothidea</name>
    <dbReference type="NCBI Taxonomy" id="55169"/>
    <lineage>
        <taxon>Eukaryota</taxon>
        <taxon>Fungi</taxon>
        <taxon>Dikarya</taxon>
        <taxon>Ascomycota</taxon>
        <taxon>Pezizomycotina</taxon>
        <taxon>Dothideomycetes</taxon>
        <taxon>Dothideomycetes incertae sedis</taxon>
        <taxon>Botryosphaeriales</taxon>
        <taxon>Botryosphaeriaceae</taxon>
        <taxon>Botryosphaeria</taxon>
    </lineage>
</organism>
<reference evidence="10" key="1">
    <citation type="submission" date="2020-04" db="EMBL/GenBank/DDBJ databases">
        <title>Genome Assembly and Annotation of Botryosphaeria dothidea sdau 11-99, a Latent Pathogen of Apple Fruit Ring Rot in China.</title>
        <authorList>
            <person name="Yu C."/>
            <person name="Diao Y."/>
            <person name="Lu Q."/>
            <person name="Zhao J."/>
            <person name="Cui S."/>
            <person name="Peng C."/>
            <person name="He B."/>
            <person name="Liu H."/>
        </authorList>
    </citation>
    <scope>NUCLEOTIDE SEQUENCE [LARGE SCALE GENOMIC DNA]</scope>
    <source>
        <strain evidence="10">Sdau11-99</strain>
    </source>
</reference>
<feature type="region of interest" description="Disordered" evidence="8">
    <location>
        <begin position="373"/>
        <end position="398"/>
    </location>
</feature>
<proteinExistence type="inferred from homology"/>
<dbReference type="SMART" id="SM00730">
    <property type="entry name" value="PSN"/>
    <property type="match status" value="1"/>
</dbReference>
<comment type="caution">
    <text evidence="10">The sequence shown here is derived from an EMBL/GenBank/DDBJ whole genome shotgun (WGS) entry which is preliminary data.</text>
</comment>
<feature type="compositionally biased region" description="Polar residues" evidence="8">
    <location>
        <begin position="373"/>
        <end position="382"/>
    </location>
</feature>
<keyword evidence="5" id="KW-0256">Endoplasmic reticulum</keyword>
<feature type="region of interest" description="Disordered" evidence="8">
    <location>
        <begin position="46"/>
        <end position="78"/>
    </location>
</feature>
<evidence type="ECO:0000256" key="3">
    <source>
        <dbReference type="ARBA" id="ARBA00022692"/>
    </source>
</evidence>
<dbReference type="InterPro" id="IPR007369">
    <property type="entry name" value="Peptidase_A22B_SPP"/>
</dbReference>
<feature type="region of interest" description="Disordered" evidence="8">
    <location>
        <begin position="523"/>
        <end position="552"/>
    </location>
</feature>
<dbReference type="GO" id="GO:0042500">
    <property type="term" value="F:aspartic endopeptidase activity, intramembrane cleaving"/>
    <property type="evidence" value="ECO:0007669"/>
    <property type="project" value="InterPro"/>
</dbReference>
<dbReference type="Proteomes" id="UP000572817">
    <property type="component" value="Unassembled WGS sequence"/>
</dbReference>
<feature type="compositionally biased region" description="Acidic residues" evidence="8">
    <location>
        <begin position="65"/>
        <end position="78"/>
    </location>
</feature>
<feature type="region of interest" description="Disordered" evidence="8">
    <location>
        <begin position="568"/>
        <end position="613"/>
    </location>
</feature>
<evidence type="ECO:0000256" key="6">
    <source>
        <dbReference type="ARBA" id="ARBA00022989"/>
    </source>
</evidence>
<evidence type="ECO:0000313" key="11">
    <source>
        <dbReference type="Proteomes" id="UP000572817"/>
    </source>
</evidence>
<keyword evidence="11" id="KW-1185">Reference proteome</keyword>
<sequence>MSNPGPVYELLGKLAYAFTEVQPLLPTYSHLIVSALFPIYAGAHSSLTRPSSAAKPKKAPKVDTQDEGYESEEDEEEDIQQMEGLSTRDAIIFPVMAGVTLTGLYFLIKWMQDPQLLNKILNAYFSIFGVLSVARFITDGLDLVHTLFFPRRYLDGGVLYDVHSQAHVAKPRAPTKFTGENARSSPLPGVFSRIPLPCSAKAVLWKIRNIPKQKWTVKFFLRNVASVRGHLGLHGVIGFVLAGAAVAYFNFVDKPWFLTNLMGFAFSYGALQLMSPTTFATGTLLLSALFFYDIYMVFFTPMMVTVAKSLDIPIKLVFPRPDIPSSDPAKPPIKQHAMLGLGDVVLPGIMIGLALRFDLYMFYLRKQTKLNNVQTPSQTTESKASETDPATKPTEQPNVAVKSPYVSVSNRWGEWFWARTAEHSFPKPYFKATMVGYIVGMLATLAAMQIANHAQPALLYLVPGVLIASWGTALVRGELKEMKEFSEAFEDDEQDLRNQSILSKDRTKRAEKRLEEATKRYVEMVTDESEREKRESARPKKGKKSGPSQDHDHDLFFFAITAPFSFSKKAKGSEKEGGDSSESDSGGHKTNWSSASGTEMPDGQPAEKRRRTS</sequence>
<feature type="compositionally biased region" description="Basic and acidic residues" evidence="8">
    <location>
        <begin position="523"/>
        <end position="538"/>
    </location>
</feature>
<comment type="similarity">
    <text evidence="2">Belongs to the peptidase A22B family.</text>
</comment>
<evidence type="ECO:0000313" key="10">
    <source>
        <dbReference type="EMBL" id="KAF4304783.1"/>
    </source>
</evidence>
<dbReference type="AlphaFoldDB" id="A0A8H4N2K0"/>
<feature type="transmembrane region" description="Helical" evidence="9">
    <location>
        <begin position="429"/>
        <end position="451"/>
    </location>
</feature>
<feature type="transmembrane region" description="Helical" evidence="9">
    <location>
        <begin position="231"/>
        <end position="249"/>
    </location>
</feature>
<dbReference type="InterPro" id="IPR006639">
    <property type="entry name" value="Preselin/SPP"/>
</dbReference>
<dbReference type="GO" id="GO:0006465">
    <property type="term" value="P:signal peptide processing"/>
    <property type="evidence" value="ECO:0007669"/>
    <property type="project" value="TreeGrafter"/>
</dbReference>
<dbReference type="OrthoDB" id="29661at2759"/>
<dbReference type="GO" id="GO:0098553">
    <property type="term" value="C:lumenal side of endoplasmic reticulum membrane"/>
    <property type="evidence" value="ECO:0007669"/>
    <property type="project" value="TreeGrafter"/>
</dbReference>
<dbReference type="PANTHER" id="PTHR12174">
    <property type="entry name" value="SIGNAL PEPTIDE PEPTIDASE"/>
    <property type="match status" value="1"/>
</dbReference>